<dbReference type="RefSeq" id="WP_091078181.1">
    <property type="nucleotide sequence ID" value="NZ_FOHX01000002.1"/>
</dbReference>
<dbReference type="InterPro" id="IPR003798">
    <property type="entry name" value="DNA_recombination_RmuC"/>
</dbReference>
<keyword evidence="7" id="KW-1185">Reference proteome</keyword>
<gene>
    <name evidence="6" type="ORF">SAMN05421811_102465</name>
</gene>
<dbReference type="GO" id="GO:0006310">
    <property type="term" value="P:DNA recombination"/>
    <property type="evidence" value="ECO:0007669"/>
    <property type="project" value="UniProtKB-KW"/>
</dbReference>
<dbReference type="STRING" id="568860.SAMN05421811_102465"/>
<evidence type="ECO:0000256" key="4">
    <source>
        <dbReference type="ARBA" id="ARBA00023172"/>
    </source>
</evidence>
<protein>
    <submittedName>
        <fullName evidence="6">DNA recombination protein RmuC</fullName>
    </submittedName>
</protein>
<comment type="similarity">
    <text evidence="2">Belongs to the RmuC family.</text>
</comment>
<accession>A0A1I0CV21</accession>
<evidence type="ECO:0000256" key="5">
    <source>
        <dbReference type="SAM" id="Coils"/>
    </source>
</evidence>
<dbReference type="PANTHER" id="PTHR30563:SF0">
    <property type="entry name" value="DNA RECOMBINATION PROTEIN RMUC"/>
    <property type="match status" value="1"/>
</dbReference>
<feature type="coiled-coil region" evidence="5">
    <location>
        <begin position="148"/>
        <end position="192"/>
    </location>
</feature>
<keyword evidence="3 5" id="KW-0175">Coiled coil</keyword>
<name>A0A1I0CV21_9ACTN</name>
<dbReference type="EMBL" id="FOHX01000002">
    <property type="protein sequence ID" value="SET23601.1"/>
    <property type="molecule type" value="Genomic_DNA"/>
</dbReference>
<evidence type="ECO:0000256" key="1">
    <source>
        <dbReference type="ARBA" id="ARBA00003416"/>
    </source>
</evidence>
<evidence type="ECO:0000256" key="2">
    <source>
        <dbReference type="ARBA" id="ARBA00009840"/>
    </source>
</evidence>
<organism evidence="6 7">
    <name type="scientific">Nonomuraea wenchangensis</name>
    <dbReference type="NCBI Taxonomy" id="568860"/>
    <lineage>
        <taxon>Bacteria</taxon>
        <taxon>Bacillati</taxon>
        <taxon>Actinomycetota</taxon>
        <taxon>Actinomycetes</taxon>
        <taxon>Streptosporangiales</taxon>
        <taxon>Streptosporangiaceae</taxon>
        <taxon>Nonomuraea</taxon>
    </lineage>
</organism>
<keyword evidence="4" id="KW-0233">DNA recombination</keyword>
<dbReference type="AlphaFoldDB" id="A0A1I0CV21"/>
<evidence type="ECO:0000313" key="7">
    <source>
        <dbReference type="Proteomes" id="UP000199361"/>
    </source>
</evidence>
<proteinExistence type="inferred from homology"/>
<feature type="coiled-coil region" evidence="5">
    <location>
        <begin position="36"/>
        <end position="116"/>
    </location>
</feature>
<dbReference type="OrthoDB" id="370725at2"/>
<comment type="function">
    <text evidence="1">Involved in DNA recombination.</text>
</comment>
<evidence type="ECO:0000256" key="3">
    <source>
        <dbReference type="ARBA" id="ARBA00023054"/>
    </source>
</evidence>
<evidence type="ECO:0000313" key="6">
    <source>
        <dbReference type="EMBL" id="SET23601.1"/>
    </source>
</evidence>
<sequence>MTSFSLVVLAIVLALVSATIAYLVARGRAADERVALKLAEEQRTQAAEQAAALRLERDRAQRQLADLSQAHTAALTERRTLDERLGRLGAELEATRNSLRLELADAERMRVGLQSEQARGAEAGRRLRDAELSITALKAKEAVLCSEIQDLKTQLAESVMQKQALLEQAATVQAVRQELDQTRSDNNRLLEETLRAATNEMLKQSQVELVTKAEATLSAAGKPVRDQLAEMDRQLKEFSTTRVAAEATLSQQLATLTEEGQRTRKETRALVEALKKPQVRGSWGEMHLKRAVEQAGLVERCDFDTQVHFADGEGSLRPDMLIHLSGGKHVVVDSKVPMAAFMSAIEADDETEVDRHWADHARQLRQHVDALGGKEYFRKVAASPEFVVLFVPSDAFLQPALEKEPTLLEYAAGRNVLIATPTSLIALLRTVAFAWTQAALQDNLKQVYELGRELYDRLSVMGGHLNTLGRSLDRSVKAYNDTVGSMEGRVMVTARKFHTLKVVESQLVELKAAEQSTRPLGSPELVESAGAMAGVRAIPPAPGTENGLAG</sequence>
<dbReference type="Proteomes" id="UP000199361">
    <property type="component" value="Unassembled WGS sequence"/>
</dbReference>
<dbReference type="PANTHER" id="PTHR30563">
    <property type="entry name" value="DNA RECOMBINATION PROTEIN RMUC"/>
    <property type="match status" value="1"/>
</dbReference>
<dbReference type="Pfam" id="PF02646">
    <property type="entry name" value="RmuC"/>
    <property type="match status" value="1"/>
</dbReference>
<reference evidence="6 7" key="1">
    <citation type="submission" date="2016-10" db="EMBL/GenBank/DDBJ databases">
        <authorList>
            <person name="de Groot N.N."/>
        </authorList>
    </citation>
    <scope>NUCLEOTIDE SEQUENCE [LARGE SCALE GENOMIC DNA]</scope>
    <source>
        <strain evidence="6 7">CGMCC 4.5598</strain>
    </source>
</reference>